<keyword evidence="3" id="KW-1185">Reference proteome</keyword>
<dbReference type="InterPro" id="IPR045770">
    <property type="entry name" value="DUF6223"/>
</dbReference>
<feature type="transmembrane region" description="Helical" evidence="1">
    <location>
        <begin position="80"/>
        <end position="101"/>
    </location>
</feature>
<proteinExistence type="predicted"/>
<evidence type="ECO:0000256" key="1">
    <source>
        <dbReference type="SAM" id="Phobius"/>
    </source>
</evidence>
<feature type="transmembrane region" description="Helical" evidence="1">
    <location>
        <begin position="50"/>
        <end position="68"/>
    </location>
</feature>
<dbReference type="Proteomes" id="UP000199360">
    <property type="component" value="Unassembled WGS sequence"/>
</dbReference>
<dbReference type="Pfam" id="PF19733">
    <property type="entry name" value="DUF6223"/>
    <property type="match status" value="1"/>
</dbReference>
<keyword evidence="1" id="KW-1133">Transmembrane helix</keyword>
<feature type="transmembrane region" description="Helical" evidence="1">
    <location>
        <begin position="20"/>
        <end position="38"/>
    </location>
</feature>
<reference evidence="3" key="1">
    <citation type="submission" date="2016-06" db="EMBL/GenBank/DDBJ databases">
        <authorList>
            <person name="Varghese N."/>
            <person name="Submissions Spin"/>
        </authorList>
    </citation>
    <scope>NUCLEOTIDE SEQUENCE [LARGE SCALE GENOMIC DNA]</scope>
    <source>
        <strain evidence="3">DSM 45647</strain>
    </source>
</reference>
<name>A0A1C5IPK5_9ACTN</name>
<dbReference type="AlphaFoldDB" id="A0A1C5IPK5"/>
<accession>A0A1C5IPK5</accession>
<keyword evidence="1" id="KW-0812">Transmembrane</keyword>
<sequence length="107" mass="10197">MSINDLLAAGGVGGSGRVGATAFALVSLASVIIGGLAVRRVGAGRRRAPLALAVGVVGLVLSASHLALTTEGFGTGQGRAGAIVGVVLGLVGVGLGALALARSRRTA</sequence>
<dbReference type="EMBL" id="FMDM01000006">
    <property type="protein sequence ID" value="SCG60244.1"/>
    <property type="molecule type" value="Genomic_DNA"/>
</dbReference>
<protein>
    <submittedName>
        <fullName evidence="2">Uncharacterized protein</fullName>
    </submittedName>
</protein>
<organism evidence="2 3">
    <name type="scientific">Micromonospora humi</name>
    <dbReference type="NCBI Taxonomy" id="745366"/>
    <lineage>
        <taxon>Bacteria</taxon>
        <taxon>Bacillati</taxon>
        <taxon>Actinomycetota</taxon>
        <taxon>Actinomycetes</taxon>
        <taxon>Micromonosporales</taxon>
        <taxon>Micromonosporaceae</taxon>
        <taxon>Micromonospora</taxon>
    </lineage>
</organism>
<evidence type="ECO:0000313" key="3">
    <source>
        <dbReference type="Proteomes" id="UP000199360"/>
    </source>
</evidence>
<evidence type="ECO:0000313" key="2">
    <source>
        <dbReference type="EMBL" id="SCG60244.1"/>
    </source>
</evidence>
<dbReference type="RefSeq" id="WP_091063010.1">
    <property type="nucleotide sequence ID" value="NZ_FMDM01000006.1"/>
</dbReference>
<gene>
    <name evidence="2" type="ORF">GA0070213_106314</name>
</gene>
<keyword evidence="1" id="KW-0472">Membrane</keyword>